<keyword evidence="5" id="KW-1185">Reference proteome</keyword>
<feature type="domain" description="Peptidase M16 C-terminal" evidence="3">
    <location>
        <begin position="188"/>
        <end position="362"/>
    </location>
</feature>
<organism evidence="4 5">
    <name type="scientific">Silicimonas algicola</name>
    <dbReference type="NCBI Taxonomy" id="1826607"/>
    <lineage>
        <taxon>Bacteria</taxon>
        <taxon>Pseudomonadati</taxon>
        <taxon>Pseudomonadota</taxon>
        <taxon>Alphaproteobacteria</taxon>
        <taxon>Rhodobacterales</taxon>
        <taxon>Paracoccaceae</taxon>
    </lineage>
</organism>
<evidence type="ECO:0000259" key="3">
    <source>
        <dbReference type="Pfam" id="PF05193"/>
    </source>
</evidence>
<name>A0A316FZD3_9RHOB</name>
<dbReference type="PANTHER" id="PTHR11851:SF224">
    <property type="entry name" value="PROCESSING PROTEASE"/>
    <property type="match status" value="1"/>
</dbReference>
<evidence type="ECO:0000256" key="1">
    <source>
        <dbReference type="SAM" id="SignalP"/>
    </source>
</evidence>
<gene>
    <name evidence="4" type="ORF">C8D95_11242</name>
</gene>
<dbReference type="Gene3D" id="3.30.830.10">
    <property type="entry name" value="Metalloenzyme, LuxS/M16 peptidase-like"/>
    <property type="match status" value="2"/>
</dbReference>
<reference evidence="4 5" key="1">
    <citation type="submission" date="2018-05" db="EMBL/GenBank/DDBJ databases">
        <title>Genomic Encyclopedia of Type Strains, Phase IV (KMG-IV): sequencing the most valuable type-strain genomes for metagenomic binning, comparative biology and taxonomic classification.</title>
        <authorList>
            <person name="Goeker M."/>
        </authorList>
    </citation>
    <scope>NUCLEOTIDE SEQUENCE [LARGE SCALE GENOMIC DNA]</scope>
    <source>
        <strain evidence="4 5">DSM 103371</strain>
    </source>
</reference>
<dbReference type="InterPro" id="IPR050361">
    <property type="entry name" value="MPP/UQCRC_Complex"/>
</dbReference>
<evidence type="ECO:0000313" key="4">
    <source>
        <dbReference type="EMBL" id="PWK54054.1"/>
    </source>
</evidence>
<feature type="chain" id="PRO_5016465767" evidence="1">
    <location>
        <begin position="21"/>
        <end position="437"/>
    </location>
</feature>
<dbReference type="InterPro" id="IPR007863">
    <property type="entry name" value="Peptidase_M16_C"/>
</dbReference>
<protein>
    <submittedName>
        <fullName evidence="4">Zinc protease</fullName>
    </submittedName>
</protein>
<dbReference type="GO" id="GO:0006508">
    <property type="term" value="P:proteolysis"/>
    <property type="evidence" value="ECO:0007669"/>
    <property type="project" value="UniProtKB-KW"/>
</dbReference>
<dbReference type="SUPFAM" id="SSF63411">
    <property type="entry name" value="LuxS/MPP-like metallohydrolase"/>
    <property type="match status" value="2"/>
</dbReference>
<dbReference type="Pfam" id="PF05193">
    <property type="entry name" value="Peptidase_M16_C"/>
    <property type="match status" value="1"/>
</dbReference>
<dbReference type="KEGG" id="salo:EF888_19115"/>
<dbReference type="EMBL" id="QGGV01000012">
    <property type="protein sequence ID" value="PWK54054.1"/>
    <property type="molecule type" value="Genomic_DNA"/>
</dbReference>
<dbReference type="Proteomes" id="UP000245390">
    <property type="component" value="Unassembled WGS sequence"/>
</dbReference>
<keyword evidence="4" id="KW-0378">Hydrolase</keyword>
<dbReference type="GO" id="GO:0046872">
    <property type="term" value="F:metal ion binding"/>
    <property type="evidence" value="ECO:0007669"/>
    <property type="project" value="InterPro"/>
</dbReference>
<dbReference type="GO" id="GO:0008233">
    <property type="term" value="F:peptidase activity"/>
    <property type="evidence" value="ECO:0007669"/>
    <property type="project" value="UniProtKB-KW"/>
</dbReference>
<evidence type="ECO:0000259" key="2">
    <source>
        <dbReference type="Pfam" id="PF00675"/>
    </source>
</evidence>
<sequence length="437" mass="46842">MIRFAMAALLTAVFAAPLHAAIDIQEVTSPGGIEAWLVEDHSIPFAAIEIRFQGGGSLDREGKRGAVNLMTGLLEEGAGEMDAQAFAAARDALAASFGFDSHLDAVSVSARFLTENRDEAMALLREALVNPRFDQEAVDRVRGQVLSGLRSEATDPNTMASRAFYEMAFGTHPYGSDMRGTLESVAALTRDDVVNAYQDALARDRLYVGATGDITAEELGVLLDELLGDLPETGAPLPDPAEVSVTGGVTVIPFETPQSVVFFGDAGIPRDDPDFFAAFVADAILGGSGRQSRLSTEVREKRGLTYGVGTALVNFDLSDMLLGQFASANDRVGQAIGIVRDEWAKIAEEGVTDAELEEAKTYLTGAYPLRFDGNGTIARILVGMQMDGLTPAYVTERNDKVNAVTAEDIRRVAQRLYRPDNLRFVVVGQPEGVESVN</sequence>
<dbReference type="OrthoDB" id="9811314at2"/>
<keyword evidence="1" id="KW-0732">Signal</keyword>
<feature type="domain" description="Peptidase M16 N-terminal" evidence="2">
    <location>
        <begin position="38"/>
        <end position="180"/>
    </location>
</feature>
<dbReference type="InterPro" id="IPR011765">
    <property type="entry name" value="Pept_M16_N"/>
</dbReference>
<dbReference type="AlphaFoldDB" id="A0A316FZD3"/>
<proteinExistence type="predicted"/>
<dbReference type="InterPro" id="IPR011249">
    <property type="entry name" value="Metalloenz_LuxS/M16"/>
</dbReference>
<keyword evidence="4" id="KW-0645">Protease</keyword>
<feature type="signal peptide" evidence="1">
    <location>
        <begin position="1"/>
        <end position="20"/>
    </location>
</feature>
<dbReference type="PANTHER" id="PTHR11851">
    <property type="entry name" value="METALLOPROTEASE"/>
    <property type="match status" value="1"/>
</dbReference>
<accession>A0A316FZD3</accession>
<dbReference type="Pfam" id="PF00675">
    <property type="entry name" value="Peptidase_M16"/>
    <property type="match status" value="1"/>
</dbReference>
<evidence type="ECO:0000313" key="5">
    <source>
        <dbReference type="Proteomes" id="UP000245390"/>
    </source>
</evidence>
<comment type="caution">
    <text evidence="4">The sequence shown here is derived from an EMBL/GenBank/DDBJ whole genome shotgun (WGS) entry which is preliminary data.</text>
</comment>